<evidence type="ECO:0000259" key="4">
    <source>
        <dbReference type="Pfam" id="PF21250"/>
    </source>
</evidence>
<keyword evidence="1" id="KW-0328">Glycosyltransferase</keyword>
<evidence type="ECO:0000256" key="2">
    <source>
        <dbReference type="ARBA" id="ARBA00022679"/>
    </source>
</evidence>
<dbReference type="InterPro" id="IPR048773">
    <property type="entry name" value="SOGP_C"/>
</dbReference>
<dbReference type="Proteomes" id="UP000682713">
    <property type="component" value="Unassembled WGS sequence"/>
</dbReference>
<dbReference type="RefSeq" id="WP_213111429.1">
    <property type="nucleotide sequence ID" value="NZ_JAGYPJ010000001.1"/>
</dbReference>
<keyword evidence="8" id="KW-1185">Reference proteome</keyword>
<dbReference type="Gene3D" id="2.70.98.40">
    <property type="entry name" value="Glycoside hydrolase, family 65, N-terminal domain"/>
    <property type="match status" value="1"/>
</dbReference>
<feature type="domain" description="SOGP N-terminal" evidence="6">
    <location>
        <begin position="19"/>
        <end position="242"/>
    </location>
</feature>
<evidence type="ECO:0000259" key="5">
    <source>
        <dbReference type="Pfam" id="PF21270"/>
    </source>
</evidence>
<dbReference type="Pfam" id="PF21250">
    <property type="entry name" value="SOGP_2nd"/>
    <property type="match status" value="1"/>
</dbReference>
<evidence type="ECO:0000259" key="6">
    <source>
        <dbReference type="Pfam" id="PF21958"/>
    </source>
</evidence>
<dbReference type="PANTHER" id="PTHR37469">
    <property type="entry name" value="CELLOBIONIC ACID PHOSPHORYLASE-RELATED"/>
    <property type="match status" value="1"/>
</dbReference>
<dbReference type="EMBL" id="JAGYPJ010000001">
    <property type="protein sequence ID" value="MBS4200898.1"/>
    <property type="molecule type" value="Genomic_DNA"/>
</dbReference>
<dbReference type="InterPro" id="IPR052047">
    <property type="entry name" value="GH94_Enzymes"/>
</dbReference>
<sequence>MTTITDSTIKMNAGNVQFSFLNSGDLQVATSNHLMISQWIANPIDGSLNNIYLRFHEDEKIEAIPLLGVQSTSKFSYSDNQACWEGSYNQVNYKVTFTLTNQNIWFWDVAVDGSGVEVDVIYAQDIGLADQGAVRSNEAYMSQYVDNKVFNDDKRGYIVCSRQNQPQSTGFPYVQQGALSKVVGYSTDGFQFFGKSYKETNKPEALSKATLANEVYQYEFTYTALQTEKVKLSGSAQFVFYGLLKENHAEAISTLEFEKEIMDAWDQVKQTDLNDFTSTKKVSISSSIGGPLQTKSMTTEEINLLFPNRHQEELDGETLLSFFTDTHEHIVLKEKELLVERPHGHILMSGNNVESIEEVITTTSYMYGIFNCQLVIGNTSFNKFNTNARNALNVMKTSGQRIYVKMDDRYQLLTMPSLFELGFNYARWYYKTEAETFVITNFTTVDSTEVHLHVHTLSGTKYPYLVTNQVIMDSNEFQAPFVMERKNEVLTFKAGQGSFNKNNYPELTYRLRVTGAEFTVANEQLLAENVEANSASLVVMEVNETADWSMTIQGLLHGKEMPFAECEVVNEIEKYREFFKKTMNGFKLSYQSSTPETIEKFNTLAWWYTHNMLVHYSVPHGLEQYGGAAWGTRDVCQGPVEYFMATQKYHVVKNIVKTIFSHQFEDDGNWPQWFMFDRYLNIQAGESHGDIIVWPLKVLSDYLNVTQDFGILEEEVPYMDRGSFQFTQETATIFDHAKKEIDYIKNNFLHDTYLSSYGDGDWDDTLQPANAQLKQYMASSWTVSLTYQSVKQLARALEKVKPVESKELYELAAGINADFHKYMEPSHIIPGFLYMENADQPEKMLHPEDTKTGIQYRLLPMTRSMISELLTPEQAETHYQLIQETFFCPDGVRLMNRPANYDGGVSTNFKRAEQASNFGREVGLQYVHAHIRYIEAMAKLGKTEDAWKGLEIINPVSIQQAVPNAELRQSNSYFSSSDGKFNTRYEAQDRFGELRTGSVAVKGGWRIYSSGPGIYMNQLISNVLGIRIQAGDLVIDPVLPETLNGLRFDFEIDSMPVTFVYHLTGASETSVNINGEALATDRIENPYRKGGIRVAKEEWINRLNEHQNTIEIFK</sequence>
<dbReference type="GO" id="GO:0005975">
    <property type="term" value="P:carbohydrate metabolic process"/>
    <property type="evidence" value="ECO:0007669"/>
    <property type="project" value="InterPro"/>
</dbReference>
<dbReference type="InterPro" id="IPR048771">
    <property type="entry name" value="SOGP_2nd"/>
</dbReference>
<evidence type="ECO:0000313" key="8">
    <source>
        <dbReference type="Proteomes" id="UP000682713"/>
    </source>
</evidence>
<dbReference type="Pfam" id="PF21958">
    <property type="entry name" value="SOGP_N"/>
    <property type="match status" value="1"/>
</dbReference>
<gene>
    <name evidence="7" type="ORF">KHA93_14775</name>
</gene>
<dbReference type="Gene3D" id="1.50.10.10">
    <property type="match status" value="1"/>
</dbReference>
<evidence type="ECO:0000313" key="7">
    <source>
        <dbReference type="EMBL" id="MBS4200898.1"/>
    </source>
</evidence>
<feature type="domain" description="Glycoside phosphorylase C-terminal" evidence="5">
    <location>
        <begin position="1025"/>
        <end position="1113"/>
    </location>
</feature>
<dbReference type="Pfam" id="PF17167">
    <property type="entry name" value="Glyco_hydro_94"/>
    <property type="match status" value="1"/>
</dbReference>
<evidence type="ECO:0000256" key="1">
    <source>
        <dbReference type="ARBA" id="ARBA00022676"/>
    </source>
</evidence>
<dbReference type="InterPro" id="IPR012341">
    <property type="entry name" value="6hp_glycosidase-like_sf"/>
</dbReference>
<accession>A0A942YKY6</accession>
<organism evidence="7 8">
    <name type="scientific">Lederbergia citrisecunda</name>
    <dbReference type="NCBI Taxonomy" id="2833583"/>
    <lineage>
        <taxon>Bacteria</taxon>
        <taxon>Bacillati</taxon>
        <taxon>Bacillota</taxon>
        <taxon>Bacilli</taxon>
        <taxon>Bacillales</taxon>
        <taxon>Bacillaceae</taxon>
        <taxon>Lederbergia</taxon>
    </lineage>
</organism>
<feature type="domain" description="Glycoside phosphorylase super sandwich" evidence="4">
    <location>
        <begin position="306"/>
        <end position="554"/>
    </location>
</feature>
<evidence type="ECO:0000259" key="3">
    <source>
        <dbReference type="Pfam" id="PF17167"/>
    </source>
</evidence>
<protein>
    <submittedName>
        <fullName evidence="7">Cellobiose phosphorylase</fullName>
    </submittedName>
</protein>
<dbReference type="GO" id="GO:0016757">
    <property type="term" value="F:glycosyltransferase activity"/>
    <property type="evidence" value="ECO:0007669"/>
    <property type="project" value="UniProtKB-KW"/>
</dbReference>
<keyword evidence="2" id="KW-0808">Transferase</keyword>
<dbReference type="InterPro" id="IPR037018">
    <property type="entry name" value="GH65_N"/>
</dbReference>
<reference evidence="7 8" key="1">
    <citation type="submission" date="2021-05" db="EMBL/GenBank/DDBJ databases">
        <title>Novel Bacillus species.</title>
        <authorList>
            <person name="Liu G."/>
        </authorList>
    </citation>
    <scope>NUCLEOTIDE SEQUENCE [LARGE SCALE GENOMIC DNA]</scope>
    <source>
        <strain evidence="7 8">FJAT-49732</strain>
    </source>
</reference>
<proteinExistence type="predicted"/>
<dbReference type="PANTHER" id="PTHR37469:SF2">
    <property type="entry name" value="CELLOBIONIC ACID PHOSPHORYLASE"/>
    <property type="match status" value="1"/>
</dbReference>
<dbReference type="InterPro" id="IPR033432">
    <property type="entry name" value="GH94_catalytic"/>
</dbReference>
<name>A0A942YKY6_9BACI</name>
<comment type="caution">
    <text evidence="7">The sequence shown here is derived from an EMBL/GenBank/DDBJ whole genome shotgun (WGS) entry which is preliminary data.</text>
</comment>
<dbReference type="InterPro" id="IPR008928">
    <property type="entry name" value="6-hairpin_glycosidase_sf"/>
</dbReference>
<dbReference type="SUPFAM" id="SSF48208">
    <property type="entry name" value="Six-hairpin glycosidases"/>
    <property type="match status" value="1"/>
</dbReference>
<feature type="domain" description="Glycosyl hydrolase 94 catalytic" evidence="3">
    <location>
        <begin position="689"/>
        <end position="972"/>
    </location>
</feature>
<dbReference type="AlphaFoldDB" id="A0A942YKY6"/>
<dbReference type="InterPro" id="IPR053831">
    <property type="entry name" value="SOGP_N"/>
</dbReference>
<dbReference type="Pfam" id="PF21270">
    <property type="entry name" value="SOGP_4th"/>
    <property type="match status" value="1"/>
</dbReference>